<dbReference type="PANTHER" id="PTHR11760:SF19">
    <property type="entry name" value="SMALL RIBOSOMAL SUBUNIT PROTEIN US3C"/>
    <property type="match status" value="1"/>
</dbReference>
<dbReference type="AlphaFoldDB" id="K1JIT2"/>
<protein>
    <recommendedName>
        <fullName evidence="7 8">Small ribosomal subunit protein uS3</fullName>
    </recommendedName>
</protein>
<dbReference type="Gene3D" id="3.30.1140.32">
    <property type="entry name" value="Ribosomal protein S3, C-terminal domain"/>
    <property type="match status" value="1"/>
</dbReference>
<dbReference type="InterPro" id="IPR004087">
    <property type="entry name" value="KH_dom"/>
</dbReference>
<dbReference type="Pfam" id="PF07650">
    <property type="entry name" value="KH_2"/>
    <property type="match status" value="1"/>
</dbReference>
<evidence type="ECO:0000313" key="11">
    <source>
        <dbReference type="EMBL" id="EKB31590.1"/>
    </source>
</evidence>
<feature type="region of interest" description="Disordered" evidence="9">
    <location>
        <begin position="211"/>
        <end position="258"/>
    </location>
</feature>
<keyword evidence="12" id="KW-1185">Reference proteome</keyword>
<dbReference type="PATRIC" id="fig|742823.3.peg.751"/>
<evidence type="ECO:0000256" key="7">
    <source>
        <dbReference type="ARBA" id="ARBA00035257"/>
    </source>
</evidence>
<dbReference type="GO" id="GO:0003735">
    <property type="term" value="F:structural constituent of ribosome"/>
    <property type="evidence" value="ECO:0007669"/>
    <property type="project" value="InterPro"/>
</dbReference>
<comment type="similarity">
    <text evidence="1 8">Belongs to the universal ribosomal protein uS3 family.</text>
</comment>
<dbReference type="InterPro" id="IPR004044">
    <property type="entry name" value="KH_dom_type_2"/>
</dbReference>
<evidence type="ECO:0000256" key="1">
    <source>
        <dbReference type="ARBA" id="ARBA00010761"/>
    </source>
</evidence>
<keyword evidence="3 8" id="KW-0694">RNA-binding</keyword>
<name>K1JIT2_9BURK</name>
<dbReference type="InterPro" id="IPR005704">
    <property type="entry name" value="Ribosomal_uS3_bac-typ"/>
</dbReference>
<evidence type="ECO:0000256" key="8">
    <source>
        <dbReference type="HAMAP-Rule" id="MF_01309"/>
    </source>
</evidence>
<evidence type="ECO:0000256" key="6">
    <source>
        <dbReference type="ARBA" id="ARBA00024998"/>
    </source>
</evidence>
<dbReference type="NCBIfam" id="TIGR01009">
    <property type="entry name" value="rpsC_bact"/>
    <property type="match status" value="1"/>
</dbReference>
<dbReference type="GO" id="GO:0022627">
    <property type="term" value="C:cytosolic small ribosomal subunit"/>
    <property type="evidence" value="ECO:0007669"/>
    <property type="project" value="TreeGrafter"/>
</dbReference>
<dbReference type="FunFam" id="3.30.300.20:FF:000001">
    <property type="entry name" value="30S ribosomal protein S3"/>
    <property type="match status" value="1"/>
</dbReference>
<evidence type="ECO:0000256" key="5">
    <source>
        <dbReference type="ARBA" id="ARBA00023274"/>
    </source>
</evidence>
<comment type="function">
    <text evidence="6 8">Binds the lower part of the 30S subunit head. Binds mRNA in the 70S ribosome, positioning it for translation.</text>
</comment>
<comment type="caution">
    <text evidence="11">The sequence shown here is derived from an EMBL/GenBank/DDBJ whole genome shotgun (WGS) entry which is preliminary data.</text>
</comment>
<dbReference type="InterPro" id="IPR036419">
    <property type="entry name" value="Ribosomal_S3_C_sf"/>
</dbReference>
<dbReference type="STRING" id="742823.HMPREF9465_00748"/>
<reference evidence="11 12" key="1">
    <citation type="submission" date="2012-05" db="EMBL/GenBank/DDBJ databases">
        <title>The Genome Sequence of Sutterella wadsworthensis 2_1_59BFAA.</title>
        <authorList>
            <consortium name="The Broad Institute Genome Sequencing Platform"/>
            <person name="Earl A."/>
            <person name="Ward D."/>
            <person name="Feldgarden M."/>
            <person name="Gevers D."/>
            <person name="Daigneault M."/>
            <person name="Strauss J."/>
            <person name="Allen-Vercoe E."/>
            <person name="Walker B."/>
            <person name="Young S.K."/>
            <person name="Zeng Q."/>
            <person name="Gargeya S."/>
            <person name="Fitzgerald M."/>
            <person name="Haas B."/>
            <person name="Abouelleil A."/>
            <person name="Alvarado L."/>
            <person name="Arachchi H.M."/>
            <person name="Berlin A.M."/>
            <person name="Chapman S.B."/>
            <person name="Goldberg J."/>
            <person name="Griggs A."/>
            <person name="Gujja S."/>
            <person name="Hansen M."/>
            <person name="Howarth C."/>
            <person name="Imamovic A."/>
            <person name="Larimer J."/>
            <person name="McCowen C."/>
            <person name="Montmayeur A."/>
            <person name="Murphy C."/>
            <person name="Neiman D."/>
            <person name="Pearson M."/>
            <person name="Priest M."/>
            <person name="Roberts A."/>
            <person name="Saif S."/>
            <person name="Shea T."/>
            <person name="Sisk P."/>
            <person name="Sykes S."/>
            <person name="Wortman J."/>
            <person name="Nusbaum C."/>
            <person name="Birren B."/>
        </authorList>
    </citation>
    <scope>NUCLEOTIDE SEQUENCE [LARGE SCALE GENOMIC DNA]</scope>
    <source>
        <strain evidence="11 12">2_1_59BFAA</strain>
    </source>
</reference>
<evidence type="ECO:0000313" key="12">
    <source>
        <dbReference type="Proteomes" id="UP000005835"/>
    </source>
</evidence>
<comment type="subunit">
    <text evidence="8">Part of the 30S ribosomal subunit. Forms a tight complex with proteins S10 and S14.</text>
</comment>
<dbReference type="SMART" id="SM00322">
    <property type="entry name" value="KH"/>
    <property type="match status" value="1"/>
</dbReference>
<evidence type="ECO:0000256" key="4">
    <source>
        <dbReference type="ARBA" id="ARBA00022980"/>
    </source>
</evidence>
<proteinExistence type="inferred from homology"/>
<dbReference type="FunFam" id="3.30.1140.32:FF:000006">
    <property type="entry name" value="30S ribosomal protein S3"/>
    <property type="match status" value="1"/>
</dbReference>
<evidence type="ECO:0000259" key="10">
    <source>
        <dbReference type="PROSITE" id="PS50823"/>
    </source>
</evidence>
<dbReference type="SUPFAM" id="SSF54814">
    <property type="entry name" value="Prokaryotic type KH domain (KH-domain type II)"/>
    <property type="match status" value="1"/>
</dbReference>
<dbReference type="Proteomes" id="UP000005835">
    <property type="component" value="Unassembled WGS sequence"/>
</dbReference>
<keyword evidence="4 8" id="KW-0689">Ribosomal protein</keyword>
<keyword evidence="2 8" id="KW-0699">rRNA-binding</keyword>
<dbReference type="GO" id="GO:0006412">
    <property type="term" value="P:translation"/>
    <property type="evidence" value="ECO:0007669"/>
    <property type="project" value="UniProtKB-UniRule"/>
</dbReference>
<dbReference type="HOGENOM" id="CLU_058591_0_2_4"/>
<keyword evidence="5 8" id="KW-0687">Ribonucleoprotein</keyword>
<dbReference type="SUPFAM" id="SSF54821">
    <property type="entry name" value="Ribosomal protein S3 C-terminal domain"/>
    <property type="match status" value="1"/>
</dbReference>
<feature type="domain" description="KH type-2" evidence="10">
    <location>
        <begin position="39"/>
        <end position="107"/>
    </location>
</feature>
<evidence type="ECO:0000256" key="9">
    <source>
        <dbReference type="SAM" id="MobiDB-lite"/>
    </source>
</evidence>
<dbReference type="PANTHER" id="PTHR11760">
    <property type="entry name" value="30S/40S RIBOSOMAL PROTEIN S3"/>
    <property type="match status" value="1"/>
</dbReference>
<organism evidence="11 12">
    <name type="scientific">Sutterella wadsworthensis 2_1_59BFAA</name>
    <dbReference type="NCBI Taxonomy" id="742823"/>
    <lineage>
        <taxon>Bacteria</taxon>
        <taxon>Pseudomonadati</taxon>
        <taxon>Pseudomonadota</taxon>
        <taxon>Betaproteobacteria</taxon>
        <taxon>Burkholderiales</taxon>
        <taxon>Sutterellaceae</taxon>
        <taxon>Sutterella</taxon>
    </lineage>
</organism>
<gene>
    <name evidence="8" type="primary">rpsC</name>
    <name evidence="11" type="ORF">HMPREF9465_00748</name>
</gene>
<dbReference type="InterPro" id="IPR009019">
    <property type="entry name" value="KH_sf_prok-type"/>
</dbReference>
<dbReference type="InterPro" id="IPR057258">
    <property type="entry name" value="Ribosomal_uS3"/>
</dbReference>
<dbReference type="PROSITE" id="PS50823">
    <property type="entry name" value="KH_TYPE_2"/>
    <property type="match status" value="1"/>
</dbReference>
<evidence type="ECO:0000256" key="2">
    <source>
        <dbReference type="ARBA" id="ARBA00022730"/>
    </source>
</evidence>
<accession>K1JIT2</accession>
<feature type="compositionally biased region" description="Basic and acidic residues" evidence="9">
    <location>
        <begin position="215"/>
        <end position="231"/>
    </location>
</feature>
<dbReference type="Pfam" id="PF00189">
    <property type="entry name" value="Ribosomal_S3_C"/>
    <property type="match status" value="1"/>
</dbReference>
<dbReference type="InterPro" id="IPR015946">
    <property type="entry name" value="KH_dom-like_a/b"/>
</dbReference>
<dbReference type="EMBL" id="ADMG01000019">
    <property type="protein sequence ID" value="EKB31590.1"/>
    <property type="molecule type" value="Genomic_DNA"/>
</dbReference>
<dbReference type="eggNOG" id="COG0092">
    <property type="taxonomic scope" value="Bacteria"/>
</dbReference>
<sequence length="258" mass="29012">MGQKINPTGFRLPVTRNWTSRWYAVGRDFSRTLGEDLAVRSFLLKKLRNASVSRILIERPANNARITIFSARPGIVIGKQGADIEALKAEVQKMMGVPVHVNIEEVRRPELDAQLIADGITQQLEKRVMFRRAMKRAMQNAMRLGAQGIKIMSSGRLNGADIARCEWYREGRVPLQTLRANIGYGFSEALTTYGIVGVKVWVYKGDNFGQEEAVEAPREDRRGRRPGDRAGKPGARRNNGRRNDKQQQARKPAAKDGE</sequence>
<dbReference type="GO" id="GO:0003729">
    <property type="term" value="F:mRNA binding"/>
    <property type="evidence" value="ECO:0007669"/>
    <property type="project" value="UniProtKB-UniRule"/>
</dbReference>
<dbReference type="GO" id="GO:0019843">
    <property type="term" value="F:rRNA binding"/>
    <property type="evidence" value="ECO:0007669"/>
    <property type="project" value="UniProtKB-UniRule"/>
</dbReference>
<dbReference type="InterPro" id="IPR001351">
    <property type="entry name" value="Ribosomal_uS3_C"/>
</dbReference>
<dbReference type="HAMAP" id="MF_01309_B">
    <property type="entry name" value="Ribosomal_uS3_B"/>
    <property type="match status" value="1"/>
</dbReference>
<dbReference type="OrthoDB" id="9806396at2"/>
<dbReference type="Gene3D" id="3.30.300.20">
    <property type="match status" value="1"/>
</dbReference>
<dbReference type="CDD" id="cd02412">
    <property type="entry name" value="KH-II_30S_S3"/>
    <property type="match status" value="1"/>
</dbReference>
<evidence type="ECO:0000256" key="3">
    <source>
        <dbReference type="ARBA" id="ARBA00022884"/>
    </source>
</evidence>
<dbReference type="RefSeq" id="WP_005434264.1">
    <property type="nucleotide sequence ID" value="NZ_JH815514.1"/>
</dbReference>
<feature type="compositionally biased region" description="Basic and acidic residues" evidence="9">
    <location>
        <begin position="241"/>
        <end position="258"/>
    </location>
</feature>